<evidence type="ECO:0000256" key="1">
    <source>
        <dbReference type="ARBA" id="ARBA00022679"/>
    </source>
</evidence>
<dbReference type="Gene3D" id="3.40.630.30">
    <property type="match status" value="1"/>
</dbReference>
<gene>
    <name evidence="4" type="ORF">BROFUL_01954</name>
</gene>
<dbReference type="Pfam" id="PF00583">
    <property type="entry name" value="Acetyltransf_1"/>
    <property type="match status" value="1"/>
</dbReference>
<keyword evidence="2" id="KW-0012">Acyltransferase</keyword>
<protein>
    <submittedName>
        <fullName evidence="4">Acetyltransferase (GNAT) family protein</fullName>
    </submittedName>
</protein>
<keyword evidence="5" id="KW-1185">Reference proteome</keyword>
<evidence type="ECO:0000259" key="3">
    <source>
        <dbReference type="PROSITE" id="PS51186"/>
    </source>
</evidence>
<dbReference type="GO" id="GO:0016747">
    <property type="term" value="F:acyltransferase activity, transferring groups other than amino-acyl groups"/>
    <property type="evidence" value="ECO:0007669"/>
    <property type="project" value="InterPro"/>
</dbReference>
<name>A0A0M2UXZ5_9BACT</name>
<dbReference type="PROSITE" id="PS51186">
    <property type="entry name" value="GNAT"/>
    <property type="match status" value="1"/>
</dbReference>
<evidence type="ECO:0000256" key="2">
    <source>
        <dbReference type="ARBA" id="ARBA00023315"/>
    </source>
</evidence>
<reference evidence="4 5" key="1">
    <citation type="journal article" date="2013" name="BMC Microbiol.">
        <title>Identification of the type II cytochrome c maturation pathway in anammox bacteria by comparative genomics.</title>
        <authorList>
            <person name="Ferousi C."/>
            <person name="Speth D.R."/>
            <person name="Reimann J."/>
            <person name="Op den Camp H.J."/>
            <person name="Allen J.W."/>
            <person name="Keltjens J.T."/>
            <person name="Jetten M.S."/>
        </authorList>
    </citation>
    <scope>NUCLEOTIDE SEQUENCE [LARGE SCALE GENOMIC DNA]</scope>
    <source>
        <strain evidence="4">RU1</strain>
    </source>
</reference>
<dbReference type="AlphaFoldDB" id="A0A0M2UXZ5"/>
<dbReference type="Proteomes" id="UP000034954">
    <property type="component" value="Unassembled WGS sequence"/>
</dbReference>
<evidence type="ECO:0000313" key="4">
    <source>
        <dbReference type="EMBL" id="KKO19339.1"/>
    </source>
</evidence>
<feature type="domain" description="N-acetyltransferase" evidence="3">
    <location>
        <begin position="3"/>
        <end position="155"/>
    </location>
</feature>
<dbReference type="InterPro" id="IPR016181">
    <property type="entry name" value="Acyl_CoA_acyltransferase"/>
</dbReference>
<dbReference type="EMBL" id="LAQJ01000200">
    <property type="protein sequence ID" value="KKO19339.1"/>
    <property type="molecule type" value="Genomic_DNA"/>
</dbReference>
<dbReference type="InterPro" id="IPR050832">
    <property type="entry name" value="Bact_Acetyltransf"/>
</dbReference>
<feature type="non-terminal residue" evidence="4">
    <location>
        <position position="225"/>
    </location>
</feature>
<dbReference type="CDD" id="cd04301">
    <property type="entry name" value="NAT_SF"/>
    <property type="match status" value="1"/>
</dbReference>
<accession>A0A0M2UXZ5</accession>
<sequence length="225" mass="24185">MNVTLRPGNAKDSTRCGAICYEAFKTIAELHNFPPDFASPEVATEFLAGLLAHPGFHAVVAELDGQIVGSNFLDERSVVAGIGPITVDPAAQNRSVGRQLMQHVLNRVTQRRFPGVRLVQGAFHNRSLSLYAKLGFTAREPLSIMQGAPLAVQIPGYTVRPATERDMDTCNRVCAQVHGHDRCGELLDAVTQGIATIVEHGGRITGYATPIAFFGHAVGETNEAL</sequence>
<dbReference type="InterPro" id="IPR000182">
    <property type="entry name" value="GNAT_dom"/>
</dbReference>
<dbReference type="PANTHER" id="PTHR43877">
    <property type="entry name" value="AMINOALKYLPHOSPHONATE N-ACETYLTRANSFERASE-RELATED-RELATED"/>
    <property type="match status" value="1"/>
</dbReference>
<organism evidence="4 5">
    <name type="scientific">Candidatus Brocadia fulgida</name>
    <dbReference type="NCBI Taxonomy" id="380242"/>
    <lineage>
        <taxon>Bacteria</taxon>
        <taxon>Pseudomonadati</taxon>
        <taxon>Planctomycetota</taxon>
        <taxon>Candidatus Brocadiia</taxon>
        <taxon>Candidatus Brocadiales</taxon>
        <taxon>Candidatus Brocadiaceae</taxon>
        <taxon>Candidatus Brocadia</taxon>
    </lineage>
</organism>
<keyword evidence="1" id="KW-0808">Transferase</keyword>
<comment type="caution">
    <text evidence="4">The sequence shown here is derived from an EMBL/GenBank/DDBJ whole genome shotgun (WGS) entry which is preliminary data.</text>
</comment>
<proteinExistence type="predicted"/>
<dbReference type="SUPFAM" id="SSF55729">
    <property type="entry name" value="Acyl-CoA N-acyltransferases (Nat)"/>
    <property type="match status" value="1"/>
</dbReference>
<dbReference type="PANTHER" id="PTHR43877:SF2">
    <property type="entry name" value="AMINOALKYLPHOSPHONATE N-ACETYLTRANSFERASE-RELATED"/>
    <property type="match status" value="1"/>
</dbReference>
<evidence type="ECO:0000313" key="5">
    <source>
        <dbReference type="Proteomes" id="UP000034954"/>
    </source>
</evidence>